<evidence type="ECO:0000313" key="3">
    <source>
        <dbReference type="Proteomes" id="UP001454036"/>
    </source>
</evidence>
<feature type="transmembrane region" description="Helical" evidence="1">
    <location>
        <begin position="16"/>
        <end position="34"/>
    </location>
</feature>
<reference evidence="2 3" key="1">
    <citation type="submission" date="2024-01" db="EMBL/GenBank/DDBJ databases">
        <title>The complete chloroplast genome sequence of Lithospermum erythrorhizon: insights into the phylogenetic relationship among Boraginaceae species and the maternal lineages of purple gromwells.</title>
        <authorList>
            <person name="Okada T."/>
            <person name="Watanabe K."/>
        </authorList>
    </citation>
    <scope>NUCLEOTIDE SEQUENCE [LARGE SCALE GENOMIC DNA]</scope>
</reference>
<keyword evidence="3" id="KW-1185">Reference proteome</keyword>
<proteinExistence type="predicted"/>
<organism evidence="2 3">
    <name type="scientific">Lithospermum erythrorhizon</name>
    <name type="common">Purple gromwell</name>
    <name type="synonym">Lithospermum officinale var. erythrorhizon</name>
    <dbReference type="NCBI Taxonomy" id="34254"/>
    <lineage>
        <taxon>Eukaryota</taxon>
        <taxon>Viridiplantae</taxon>
        <taxon>Streptophyta</taxon>
        <taxon>Embryophyta</taxon>
        <taxon>Tracheophyta</taxon>
        <taxon>Spermatophyta</taxon>
        <taxon>Magnoliopsida</taxon>
        <taxon>eudicotyledons</taxon>
        <taxon>Gunneridae</taxon>
        <taxon>Pentapetalae</taxon>
        <taxon>asterids</taxon>
        <taxon>lamiids</taxon>
        <taxon>Boraginales</taxon>
        <taxon>Boraginaceae</taxon>
        <taxon>Boraginoideae</taxon>
        <taxon>Lithospermeae</taxon>
        <taxon>Lithospermum</taxon>
    </lineage>
</organism>
<evidence type="ECO:0000313" key="2">
    <source>
        <dbReference type="EMBL" id="GAA0173423.1"/>
    </source>
</evidence>
<sequence>MHHQKLRTVAFMSQSLYFPCIKGVAHYLFLLQLISHNFKAYRSYNTKLARKITIAMNLKGTVLFFFLVLIIMSSVEGLGDNSDCEEPLYSMYKENGVHVHSRKLLMLDAVLDYDDARPNPKHDPRGRRGGRNP</sequence>
<dbReference type="PANTHER" id="PTHR34467:SF1">
    <property type="entry name" value="OS05G0542300 PROTEIN"/>
    <property type="match status" value="1"/>
</dbReference>
<protein>
    <submittedName>
        <fullName evidence="2">Uncharacterized protein</fullName>
    </submittedName>
</protein>
<name>A0AAV3RBU4_LITER</name>
<dbReference type="PANTHER" id="PTHR34467">
    <property type="entry name" value="TRANSMEMBRANE PROTEIN"/>
    <property type="match status" value="1"/>
</dbReference>
<comment type="caution">
    <text evidence="2">The sequence shown here is derived from an EMBL/GenBank/DDBJ whole genome shotgun (WGS) entry which is preliminary data.</text>
</comment>
<keyword evidence="1" id="KW-0472">Membrane</keyword>
<keyword evidence="1" id="KW-1133">Transmembrane helix</keyword>
<dbReference type="Proteomes" id="UP001454036">
    <property type="component" value="Unassembled WGS sequence"/>
</dbReference>
<gene>
    <name evidence="2" type="ORF">LIER_27045</name>
</gene>
<keyword evidence="1" id="KW-0812">Transmembrane</keyword>
<feature type="transmembrane region" description="Helical" evidence="1">
    <location>
        <begin position="54"/>
        <end position="75"/>
    </location>
</feature>
<accession>A0AAV3RBU4</accession>
<dbReference type="AlphaFoldDB" id="A0AAV3RBU4"/>
<evidence type="ECO:0000256" key="1">
    <source>
        <dbReference type="SAM" id="Phobius"/>
    </source>
</evidence>
<dbReference type="EMBL" id="BAABME010008593">
    <property type="protein sequence ID" value="GAA0173423.1"/>
    <property type="molecule type" value="Genomic_DNA"/>
</dbReference>